<evidence type="ECO:0000259" key="1">
    <source>
        <dbReference type="Pfam" id="PF03184"/>
    </source>
</evidence>
<accession>A0A5N4AJU4</accession>
<dbReference type="InParanoid" id="A0A5N4AJU4"/>
<feature type="domain" description="DDE-1" evidence="1">
    <location>
        <begin position="2"/>
        <end position="67"/>
    </location>
</feature>
<reference evidence="2 3" key="1">
    <citation type="journal article" date="2018" name="Elife">
        <title>Firefly genomes illuminate parallel origins of bioluminescence in beetles.</title>
        <authorList>
            <person name="Fallon T.R."/>
            <person name="Lower S.E."/>
            <person name="Chang C.H."/>
            <person name="Bessho-Uehara M."/>
            <person name="Martin G.J."/>
            <person name="Bewick A.J."/>
            <person name="Behringer M."/>
            <person name="Debat H.J."/>
            <person name="Wong I."/>
            <person name="Day J.C."/>
            <person name="Suvorov A."/>
            <person name="Silva C.J."/>
            <person name="Stanger-Hall K.F."/>
            <person name="Hall D.W."/>
            <person name="Schmitz R.J."/>
            <person name="Nelson D.R."/>
            <person name="Lewis S.M."/>
            <person name="Shigenobu S."/>
            <person name="Bybee S.M."/>
            <person name="Larracuente A.M."/>
            <person name="Oba Y."/>
            <person name="Weng J.K."/>
        </authorList>
    </citation>
    <scope>NUCLEOTIDE SEQUENCE [LARGE SCALE GENOMIC DNA]</scope>
    <source>
        <strain evidence="2">1611_PpyrPB1</strain>
        <tissue evidence="2">Whole body</tissue>
    </source>
</reference>
<evidence type="ECO:0000313" key="2">
    <source>
        <dbReference type="EMBL" id="KAB0797622.1"/>
    </source>
</evidence>
<evidence type="ECO:0000313" key="3">
    <source>
        <dbReference type="Proteomes" id="UP000327044"/>
    </source>
</evidence>
<dbReference type="Proteomes" id="UP000327044">
    <property type="component" value="Unassembled WGS sequence"/>
</dbReference>
<gene>
    <name evidence="2" type="ORF">PPYR_08615</name>
</gene>
<name>A0A5N4AJU4_PHOPY</name>
<dbReference type="AlphaFoldDB" id="A0A5N4AJU4"/>
<proteinExistence type="predicted"/>
<keyword evidence="3" id="KW-1185">Reference proteome</keyword>
<organism evidence="2 3">
    <name type="scientific">Photinus pyralis</name>
    <name type="common">Common eastern firefly</name>
    <name type="synonym">Lampyris pyralis</name>
    <dbReference type="NCBI Taxonomy" id="7054"/>
    <lineage>
        <taxon>Eukaryota</taxon>
        <taxon>Metazoa</taxon>
        <taxon>Ecdysozoa</taxon>
        <taxon>Arthropoda</taxon>
        <taxon>Hexapoda</taxon>
        <taxon>Insecta</taxon>
        <taxon>Pterygota</taxon>
        <taxon>Neoptera</taxon>
        <taxon>Endopterygota</taxon>
        <taxon>Coleoptera</taxon>
        <taxon>Polyphaga</taxon>
        <taxon>Elateriformia</taxon>
        <taxon>Elateroidea</taxon>
        <taxon>Lampyridae</taxon>
        <taxon>Lampyrinae</taxon>
        <taxon>Photinus</taxon>
    </lineage>
</organism>
<dbReference type="InterPro" id="IPR004875">
    <property type="entry name" value="DDE_SF_endonuclease_dom"/>
</dbReference>
<protein>
    <recommendedName>
        <fullName evidence="1">DDE-1 domain-containing protein</fullName>
    </recommendedName>
</protein>
<comment type="caution">
    <text evidence="2">The sequence shown here is derived from an EMBL/GenBank/DDBJ whole genome shotgun (WGS) entry which is preliminary data.</text>
</comment>
<feature type="non-terminal residue" evidence="2">
    <location>
        <position position="1"/>
    </location>
</feature>
<sequence length="69" mass="7752">ENGVTMLTFPPHTSHKLQPLDRGVFGPFKKYLNRVSDAWITNNLGKSMSIYDIPGIVKEAWPLAITPKN</sequence>
<dbReference type="EMBL" id="VVIM01000006">
    <property type="protein sequence ID" value="KAB0797622.1"/>
    <property type="molecule type" value="Genomic_DNA"/>
</dbReference>
<dbReference type="Pfam" id="PF03184">
    <property type="entry name" value="DDE_1"/>
    <property type="match status" value="1"/>
</dbReference>
<dbReference type="GO" id="GO:0003676">
    <property type="term" value="F:nucleic acid binding"/>
    <property type="evidence" value="ECO:0007669"/>
    <property type="project" value="InterPro"/>
</dbReference>